<dbReference type="InterPro" id="IPR002347">
    <property type="entry name" value="SDR_fam"/>
</dbReference>
<dbReference type="PRINTS" id="PR00080">
    <property type="entry name" value="SDRFAMILY"/>
</dbReference>
<dbReference type="EMBL" id="AGBW02009113">
    <property type="protein sequence ID" value="OWR51645.1"/>
    <property type="molecule type" value="Genomic_DNA"/>
</dbReference>
<protein>
    <submittedName>
        <fullName evidence="5">Carbonyl reductase</fullName>
    </submittedName>
</protein>
<evidence type="ECO:0000256" key="3">
    <source>
        <dbReference type="ARBA" id="ARBA00023002"/>
    </source>
</evidence>
<dbReference type="KEGG" id="dpl:KGM_201906"/>
<sequence length="292" mass="33243">MSKVAVVTGSNKGLGLGIVKGLCKRFDGVVYLTSRDEKRGRDAVAELNKQGLQPKYHQLDVSDKNSVLKFKNYIEANYGGIDILVNNAAVSNSDPTGFSSYEDNEKLIHINFGGILTMREIIYPLVRRNGRILNISSNCGHLSNLRNQQWREKLSKEDLKLEEVQEFIEWYLESLRNGSFNTEDFVDNGTVAAYKVSKIALNAVTRIHQKEFEAKDISINSVHPGYIRTGMTAGYGFFNIDEAAETPLYIVLDAPQSLKGEYIWYDRKVLDWTNYEEDYYFTIRSLLEQQVP</sequence>
<dbReference type="AlphaFoldDB" id="A0A212FD16"/>
<dbReference type="Pfam" id="PF00106">
    <property type="entry name" value="adh_short"/>
    <property type="match status" value="1"/>
</dbReference>
<dbReference type="OrthoDB" id="7289984at2759"/>
<organism evidence="5 6">
    <name type="scientific">Danaus plexippus plexippus</name>
    <dbReference type="NCBI Taxonomy" id="278856"/>
    <lineage>
        <taxon>Eukaryota</taxon>
        <taxon>Metazoa</taxon>
        <taxon>Ecdysozoa</taxon>
        <taxon>Arthropoda</taxon>
        <taxon>Hexapoda</taxon>
        <taxon>Insecta</taxon>
        <taxon>Pterygota</taxon>
        <taxon>Neoptera</taxon>
        <taxon>Endopterygota</taxon>
        <taxon>Lepidoptera</taxon>
        <taxon>Glossata</taxon>
        <taxon>Ditrysia</taxon>
        <taxon>Papilionoidea</taxon>
        <taxon>Nymphalidae</taxon>
        <taxon>Danainae</taxon>
        <taxon>Danaini</taxon>
        <taxon>Danaina</taxon>
        <taxon>Danaus</taxon>
        <taxon>Danaus</taxon>
    </lineage>
</organism>
<comment type="similarity">
    <text evidence="1 4">Belongs to the short-chain dehydrogenases/reductases (SDR) family.</text>
</comment>
<keyword evidence="2" id="KW-0521">NADP</keyword>
<evidence type="ECO:0000313" key="6">
    <source>
        <dbReference type="Proteomes" id="UP000007151"/>
    </source>
</evidence>
<dbReference type="PANTHER" id="PTHR43963:SF4">
    <property type="entry name" value="CARBONYL REDUCTASE (NADPH)"/>
    <property type="match status" value="1"/>
</dbReference>
<dbReference type="InterPro" id="IPR036291">
    <property type="entry name" value="NAD(P)-bd_dom_sf"/>
</dbReference>
<dbReference type="STRING" id="278856.A0A212FD16"/>
<dbReference type="PRINTS" id="PR00081">
    <property type="entry name" value="GDHRDH"/>
</dbReference>
<dbReference type="Proteomes" id="UP000007151">
    <property type="component" value="Unassembled WGS sequence"/>
</dbReference>
<accession>A0A212FD16</accession>
<reference evidence="5 6" key="1">
    <citation type="journal article" date="2011" name="Cell">
        <title>The monarch butterfly genome yields insights into long-distance migration.</title>
        <authorList>
            <person name="Zhan S."/>
            <person name="Merlin C."/>
            <person name="Boore J.L."/>
            <person name="Reppert S.M."/>
        </authorList>
    </citation>
    <scope>NUCLEOTIDE SEQUENCE [LARGE SCALE GENOMIC DNA]</scope>
    <source>
        <strain evidence="5">F-2</strain>
    </source>
</reference>
<evidence type="ECO:0000256" key="2">
    <source>
        <dbReference type="ARBA" id="ARBA00022857"/>
    </source>
</evidence>
<dbReference type="eggNOG" id="KOG1208">
    <property type="taxonomic scope" value="Eukaryota"/>
</dbReference>
<dbReference type="Gene3D" id="3.40.50.720">
    <property type="entry name" value="NAD(P)-binding Rossmann-like Domain"/>
    <property type="match status" value="1"/>
</dbReference>
<gene>
    <name evidence="5" type="ORF">KGM_201906</name>
</gene>
<dbReference type="PANTHER" id="PTHR43963">
    <property type="entry name" value="CARBONYL REDUCTASE 1-RELATED"/>
    <property type="match status" value="1"/>
</dbReference>
<keyword evidence="3" id="KW-0560">Oxidoreductase</keyword>
<dbReference type="SUPFAM" id="SSF51735">
    <property type="entry name" value="NAD(P)-binding Rossmann-fold domains"/>
    <property type="match status" value="1"/>
</dbReference>
<evidence type="ECO:0000256" key="1">
    <source>
        <dbReference type="ARBA" id="ARBA00006484"/>
    </source>
</evidence>
<evidence type="ECO:0000313" key="5">
    <source>
        <dbReference type="EMBL" id="OWR51645.1"/>
    </source>
</evidence>
<dbReference type="Pfam" id="PF13561">
    <property type="entry name" value="adh_short_C2"/>
    <property type="match status" value="1"/>
</dbReference>
<evidence type="ECO:0000256" key="4">
    <source>
        <dbReference type="RuleBase" id="RU000363"/>
    </source>
</evidence>
<keyword evidence="6" id="KW-1185">Reference proteome</keyword>
<proteinExistence type="inferred from homology"/>
<comment type="caution">
    <text evidence="5">The sequence shown here is derived from an EMBL/GenBank/DDBJ whole genome shotgun (WGS) entry which is preliminary data.</text>
</comment>
<dbReference type="GO" id="GO:0004090">
    <property type="term" value="F:carbonyl reductase (NADPH) activity"/>
    <property type="evidence" value="ECO:0007669"/>
    <property type="project" value="TreeGrafter"/>
</dbReference>
<name>A0A212FD16_DANPL</name>